<organism evidence="9 10">
    <name type="scientific">Neopusillimonas maritima</name>
    <dbReference type="NCBI Taxonomy" id="2026239"/>
    <lineage>
        <taxon>Bacteria</taxon>
        <taxon>Pseudomonadati</taxon>
        <taxon>Pseudomonadota</taxon>
        <taxon>Betaproteobacteria</taxon>
        <taxon>Burkholderiales</taxon>
        <taxon>Alcaligenaceae</taxon>
        <taxon>Neopusillimonas</taxon>
    </lineage>
</organism>
<feature type="transmembrane region" description="Helical" evidence="7">
    <location>
        <begin position="363"/>
        <end position="387"/>
    </location>
</feature>
<evidence type="ECO:0000256" key="4">
    <source>
        <dbReference type="ARBA" id="ARBA00022692"/>
    </source>
</evidence>
<proteinExistence type="predicted"/>
<dbReference type="InterPro" id="IPR036259">
    <property type="entry name" value="MFS_trans_sf"/>
</dbReference>
<evidence type="ECO:0000313" key="9">
    <source>
        <dbReference type="EMBL" id="RIY40513.1"/>
    </source>
</evidence>
<dbReference type="PRINTS" id="PR01036">
    <property type="entry name" value="TCRTETB"/>
</dbReference>
<feature type="transmembrane region" description="Helical" evidence="7">
    <location>
        <begin position="82"/>
        <end position="102"/>
    </location>
</feature>
<feature type="transmembrane region" description="Helical" evidence="7">
    <location>
        <begin position="235"/>
        <end position="252"/>
    </location>
</feature>
<keyword evidence="4 7" id="KW-0812">Transmembrane</keyword>
<feature type="transmembrane region" description="Helical" evidence="7">
    <location>
        <begin position="20"/>
        <end position="40"/>
    </location>
</feature>
<keyword evidence="2" id="KW-0813">Transport</keyword>
<dbReference type="OrthoDB" id="9807274at2"/>
<dbReference type="Pfam" id="PF07690">
    <property type="entry name" value="MFS_1"/>
    <property type="match status" value="1"/>
</dbReference>
<dbReference type="PANTHER" id="PTHR23501">
    <property type="entry name" value="MAJOR FACILITATOR SUPERFAMILY"/>
    <property type="match status" value="1"/>
</dbReference>
<evidence type="ECO:0000313" key="10">
    <source>
        <dbReference type="Proteomes" id="UP000266206"/>
    </source>
</evidence>
<evidence type="ECO:0000256" key="6">
    <source>
        <dbReference type="ARBA" id="ARBA00023136"/>
    </source>
</evidence>
<evidence type="ECO:0000256" key="1">
    <source>
        <dbReference type="ARBA" id="ARBA00004651"/>
    </source>
</evidence>
<dbReference type="Gene3D" id="1.20.1250.20">
    <property type="entry name" value="MFS general substrate transporter like domains"/>
    <property type="match status" value="1"/>
</dbReference>
<reference evidence="9 10" key="1">
    <citation type="submission" date="2017-08" db="EMBL/GenBank/DDBJ databases">
        <title>Pusillimonas indicus sp. nov., a member of the family Alcaligenaceae isolated from surface seawater.</title>
        <authorList>
            <person name="Li J."/>
        </authorList>
    </citation>
    <scope>NUCLEOTIDE SEQUENCE [LARGE SCALE GENOMIC DNA]</scope>
    <source>
        <strain evidence="9 10">L52-1-41</strain>
    </source>
</reference>
<dbReference type="PANTHER" id="PTHR23501:SF197">
    <property type="entry name" value="COMD"/>
    <property type="match status" value="1"/>
</dbReference>
<keyword evidence="3" id="KW-1003">Cell membrane</keyword>
<accession>A0A3A1YQE3</accession>
<dbReference type="GO" id="GO:0022857">
    <property type="term" value="F:transmembrane transporter activity"/>
    <property type="evidence" value="ECO:0007669"/>
    <property type="project" value="InterPro"/>
</dbReference>
<comment type="caution">
    <text evidence="9">The sequence shown here is derived from an EMBL/GenBank/DDBJ whole genome shotgun (WGS) entry which is preliminary data.</text>
</comment>
<dbReference type="Proteomes" id="UP000266206">
    <property type="component" value="Unassembled WGS sequence"/>
</dbReference>
<keyword evidence="5 7" id="KW-1133">Transmembrane helix</keyword>
<feature type="domain" description="Major facilitator superfamily (MFS) profile" evidence="8">
    <location>
        <begin position="18"/>
        <end position="497"/>
    </location>
</feature>
<feature type="transmembrane region" description="Helical" evidence="7">
    <location>
        <begin position="52"/>
        <end position="70"/>
    </location>
</feature>
<feature type="transmembrane region" description="Helical" evidence="7">
    <location>
        <begin position="339"/>
        <end position="357"/>
    </location>
</feature>
<feature type="transmembrane region" description="Helical" evidence="7">
    <location>
        <begin position="408"/>
        <end position="426"/>
    </location>
</feature>
<evidence type="ECO:0000259" key="8">
    <source>
        <dbReference type="PROSITE" id="PS50850"/>
    </source>
</evidence>
<feature type="transmembrane region" description="Helical" evidence="7">
    <location>
        <begin position="171"/>
        <end position="191"/>
    </location>
</feature>
<feature type="transmembrane region" description="Helical" evidence="7">
    <location>
        <begin position="108"/>
        <end position="129"/>
    </location>
</feature>
<dbReference type="InterPro" id="IPR011701">
    <property type="entry name" value="MFS"/>
</dbReference>
<feature type="transmembrane region" description="Helical" evidence="7">
    <location>
        <begin position="203"/>
        <end position="223"/>
    </location>
</feature>
<name>A0A3A1YQE3_9BURK</name>
<feature type="transmembrane region" description="Helical" evidence="7">
    <location>
        <begin position="308"/>
        <end position="327"/>
    </location>
</feature>
<dbReference type="PROSITE" id="PS50850">
    <property type="entry name" value="MFS"/>
    <property type="match status" value="1"/>
</dbReference>
<feature type="transmembrane region" description="Helical" evidence="7">
    <location>
        <begin position="141"/>
        <end position="159"/>
    </location>
</feature>
<evidence type="ECO:0000256" key="2">
    <source>
        <dbReference type="ARBA" id="ARBA00022448"/>
    </source>
</evidence>
<dbReference type="Gene3D" id="1.20.1720.10">
    <property type="entry name" value="Multidrug resistance protein D"/>
    <property type="match status" value="1"/>
</dbReference>
<dbReference type="SUPFAM" id="SSF103473">
    <property type="entry name" value="MFS general substrate transporter"/>
    <property type="match status" value="1"/>
</dbReference>
<dbReference type="RefSeq" id="WP_119516359.1">
    <property type="nucleotide sequence ID" value="NZ_NQYH01000008.1"/>
</dbReference>
<dbReference type="EMBL" id="NQYH01000008">
    <property type="protein sequence ID" value="RIY40513.1"/>
    <property type="molecule type" value="Genomic_DNA"/>
</dbReference>
<evidence type="ECO:0000256" key="3">
    <source>
        <dbReference type="ARBA" id="ARBA00022475"/>
    </source>
</evidence>
<dbReference type="InterPro" id="IPR020846">
    <property type="entry name" value="MFS_dom"/>
</dbReference>
<comment type="subcellular location">
    <subcellularLocation>
        <location evidence="1">Cell membrane</location>
        <topology evidence="1">Multi-pass membrane protein</topology>
    </subcellularLocation>
</comment>
<keyword evidence="6 7" id="KW-0472">Membrane</keyword>
<dbReference type="CDD" id="cd17502">
    <property type="entry name" value="MFS_Azr1_MDR_like"/>
    <property type="match status" value="1"/>
</dbReference>
<sequence length="509" mass="54085">MSDSSSTITFNHREAKRVVLGLLVAIFLGGLEQTIVAVALPLMSADLSGVEYLAWVISGYLIAMTVATPIYGKLGDIYGRRLMLFSAIVIFLLSSVLCAMATTMPVMILARVIQGVGGAGLLAVSQTIVGDIISPRDRGRYQGYISTAFAIASVTGPVVGGLLTEYISWRWIFWINVPLCVLAYLTARRALDKLPIPKLRRSIDYLGALLLTIGLTILLIAISRVGHGTALTENLNLLLYGVSVAVLAMFIWQEKRAPDPVLPLMLLRNRAVAASSLMLFIAFIQMICMTILIPLRLQMLTHAGADEAAVQLLPLSLSIPVGAWIAGSLMTKLGHYRRLQLAGTVILPIAMAATAYTPADSTLLIILCTSLGGFAIGLLLPTSAVAAQNAVEHRHLGVATGVIGFSRSLGAAIGIAVLTAVLFALLQQYTPAGLSLSISATDVIGEMVEGALQTAAPEERQALVDAGTLAFRHVFLLSAGIALIGIAACLSAPDRRLSEKKPEVESHHY</sequence>
<gene>
    <name evidence="9" type="ORF">CJP73_10305</name>
</gene>
<evidence type="ECO:0000256" key="7">
    <source>
        <dbReference type="SAM" id="Phobius"/>
    </source>
</evidence>
<protein>
    <submittedName>
        <fullName evidence="9">MFS transporter</fullName>
    </submittedName>
</protein>
<dbReference type="FunFam" id="1.20.1720.10:FF:000004">
    <property type="entry name" value="EmrB/QacA family drug resistance transporter"/>
    <property type="match status" value="1"/>
</dbReference>
<feature type="transmembrane region" description="Helical" evidence="7">
    <location>
        <begin position="272"/>
        <end position="296"/>
    </location>
</feature>
<dbReference type="GO" id="GO:0005886">
    <property type="term" value="C:plasma membrane"/>
    <property type="evidence" value="ECO:0007669"/>
    <property type="project" value="UniProtKB-SubCell"/>
</dbReference>
<dbReference type="AlphaFoldDB" id="A0A3A1YQE3"/>
<evidence type="ECO:0000256" key="5">
    <source>
        <dbReference type="ARBA" id="ARBA00022989"/>
    </source>
</evidence>
<feature type="transmembrane region" description="Helical" evidence="7">
    <location>
        <begin position="470"/>
        <end position="492"/>
    </location>
</feature>